<dbReference type="CDD" id="cd00303">
    <property type="entry name" value="retropepsin_like"/>
    <property type="match status" value="1"/>
</dbReference>
<dbReference type="GO" id="GO:0004519">
    <property type="term" value="F:endonuclease activity"/>
    <property type="evidence" value="ECO:0007669"/>
    <property type="project" value="UniProtKB-KW"/>
</dbReference>
<dbReference type="Gene3D" id="3.30.70.270">
    <property type="match status" value="2"/>
</dbReference>
<feature type="compositionally biased region" description="Basic and acidic residues" evidence="8">
    <location>
        <begin position="803"/>
        <end position="813"/>
    </location>
</feature>
<dbReference type="Gene3D" id="3.30.420.10">
    <property type="entry name" value="Ribonuclease H-like superfamily/Ribonuclease H"/>
    <property type="match status" value="1"/>
</dbReference>
<keyword evidence="1" id="KW-0645">Protease</keyword>
<dbReference type="EMBL" id="BFEA01000489">
    <property type="protein sequence ID" value="GBG84739.1"/>
    <property type="molecule type" value="Genomic_DNA"/>
</dbReference>
<dbReference type="InterPro" id="IPR012337">
    <property type="entry name" value="RNaseH-like_sf"/>
</dbReference>
<dbReference type="InterPro" id="IPR021109">
    <property type="entry name" value="Peptidase_aspartic_dom_sf"/>
</dbReference>
<dbReference type="InterPro" id="IPR050951">
    <property type="entry name" value="Retrovirus_Pol_polyprotein"/>
</dbReference>
<dbReference type="PANTHER" id="PTHR37984">
    <property type="entry name" value="PROTEIN CBG26694"/>
    <property type="match status" value="1"/>
</dbReference>
<dbReference type="InterPro" id="IPR036875">
    <property type="entry name" value="Znf_CCHC_sf"/>
</dbReference>
<dbReference type="GO" id="GO:0016779">
    <property type="term" value="F:nucleotidyltransferase activity"/>
    <property type="evidence" value="ECO:0007669"/>
    <property type="project" value="UniProtKB-KW"/>
</dbReference>
<feature type="compositionally biased region" description="Basic and acidic residues" evidence="8">
    <location>
        <begin position="1394"/>
        <end position="1513"/>
    </location>
</feature>
<dbReference type="Proteomes" id="UP000265515">
    <property type="component" value="Unassembled WGS sequence"/>
</dbReference>
<dbReference type="Pfam" id="PF04937">
    <property type="entry name" value="DUF659"/>
    <property type="match status" value="1"/>
</dbReference>
<dbReference type="GO" id="GO:0008270">
    <property type="term" value="F:zinc ion binding"/>
    <property type="evidence" value="ECO:0007669"/>
    <property type="project" value="InterPro"/>
</dbReference>
<keyword evidence="11" id="KW-1185">Reference proteome</keyword>
<dbReference type="Gene3D" id="1.10.340.70">
    <property type="match status" value="1"/>
</dbReference>
<evidence type="ECO:0000256" key="5">
    <source>
        <dbReference type="ARBA" id="ARBA00022750"/>
    </source>
</evidence>
<dbReference type="GO" id="GO:0004190">
    <property type="term" value="F:aspartic-type endopeptidase activity"/>
    <property type="evidence" value="ECO:0007669"/>
    <property type="project" value="UniProtKB-KW"/>
</dbReference>
<evidence type="ECO:0000256" key="7">
    <source>
        <dbReference type="ARBA" id="ARBA00023268"/>
    </source>
</evidence>
<feature type="compositionally biased region" description="Gly residues" evidence="8">
    <location>
        <begin position="896"/>
        <end position="906"/>
    </location>
</feature>
<keyword evidence="3" id="KW-0548">Nucleotidyltransferase</keyword>
<dbReference type="SUPFAM" id="SSF57756">
    <property type="entry name" value="Retrovirus zinc finger-like domains"/>
    <property type="match status" value="1"/>
</dbReference>
<feature type="compositionally biased region" description="Basic and acidic residues" evidence="8">
    <location>
        <begin position="1520"/>
        <end position="1532"/>
    </location>
</feature>
<dbReference type="SUPFAM" id="SSF56672">
    <property type="entry name" value="DNA/RNA polymerases"/>
    <property type="match status" value="1"/>
</dbReference>
<dbReference type="InterPro" id="IPR007021">
    <property type="entry name" value="DUF659"/>
</dbReference>
<dbReference type="Pfam" id="PF00078">
    <property type="entry name" value="RVT_1"/>
    <property type="match status" value="1"/>
</dbReference>
<dbReference type="InterPro" id="IPR041577">
    <property type="entry name" value="RT_RNaseH_2"/>
</dbReference>
<comment type="caution">
    <text evidence="10">The sequence shown here is derived from an EMBL/GenBank/DDBJ whole genome shotgun (WGS) entry which is preliminary data.</text>
</comment>
<dbReference type="InterPro" id="IPR036397">
    <property type="entry name" value="RNaseH_sf"/>
</dbReference>
<dbReference type="Gene3D" id="2.40.70.10">
    <property type="entry name" value="Acid Proteases"/>
    <property type="match status" value="1"/>
</dbReference>
<evidence type="ECO:0000313" key="11">
    <source>
        <dbReference type="Proteomes" id="UP000265515"/>
    </source>
</evidence>
<dbReference type="SUPFAM" id="SSF53098">
    <property type="entry name" value="Ribonuclease H-like"/>
    <property type="match status" value="2"/>
</dbReference>
<dbReference type="InterPro" id="IPR041588">
    <property type="entry name" value="Integrase_H2C2"/>
</dbReference>
<dbReference type="PROSITE" id="PS50994">
    <property type="entry name" value="INTEGRASE"/>
    <property type="match status" value="1"/>
</dbReference>
<evidence type="ECO:0000256" key="2">
    <source>
        <dbReference type="ARBA" id="ARBA00022679"/>
    </source>
</evidence>
<feature type="region of interest" description="Disordered" evidence="8">
    <location>
        <begin position="209"/>
        <end position="234"/>
    </location>
</feature>
<feature type="domain" description="Integrase catalytic" evidence="9">
    <location>
        <begin position="2326"/>
        <end position="2493"/>
    </location>
</feature>
<name>A0A388LR46_CHABU</name>
<evidence type="ECO:0000256" key="3">
    <source>
        <dbReference type="ARBA" id="ARBA00022695"/>
    </source>
</evidence>
<keyword evidence="4" id="KW-0540">Nuclease</keyword>
<dbReference type="Gramene" id="GBG84739">
    <property type="protein sequence ID" value="GBG84739"/>
    <property type="gene ID" value="CBR_g39117"/>
</dbReference>
<dbReference type="InterPro" id="IPR001584">
    <property type="entry name" value="Integrase_cat-core"/>
</dbReference>
<organism evidence="10 11">
    <name type="scientific">Chara braunii</name>
    <name type="common">Braun's stonewort</name>
    <dbReference type="NCBI Taxonomy" id="69332"/>
    <lineage>
        <taxon>Eukaryota</taxon>
        <taxon>Viridiplantae</taxon>
        <taxon>Streptophyta</taxon>
        <taxon>Charophyceae</taxon>
        <taxon>Charales</taxon>
        <taxon>Characeae</taxon>
        <taxon>Chara</taxon>
    </lineage>
</organism>
<reference evidence="10 11" key="1">
    <citation type="journal article" date="2018" name="Cell">
        <title>The Chara Genome: Secondary Complexity and Implications for Plant Terrestrialization.</title>
        <authorList>
            <person name="Nishiyama T."/>
            <person name="Sakayama H."/>
            <person name="Vries J.D."/>
            <person name="Buschmann H."/>
            <person name="Saint-Marcoux D."/>
            <person name="Ullrich K.K."/>
            <person name="Haas F.B."/>
            <person name="Vanderstraeten L."/>
            <person name="Becker D."/>
            <person name="Lang D."/>
            <person name="Vosolsobe S."/>
            <person name="Rombauts S."/>
            <person name="Wilhelmsson P.K.I."/>
            <person name="Janitza P."/>
            <person name="Kern R."/>
            <person name="Heyl A."/>
            <person name="Rumpler F."/>
            <person name="Villalobos L.I.A.C."/>
            <person name="Clay J.M."/>
            <person name="Skokan R."/>
            <person name="Toyoda A."/>
            <person name="Suzuki Y."/>
            <person name="Kagoshima H."/>
            <person name="Schijlen E."/>
            <person name="Tajeshwar N."/>
            <person name="Catarino B."/>
            <person name="Hetherington A.J."/>
            <person name="Saltykova A."/>
            <person name="Bonnot C."/>
            <person name="Breuninger H."/>
            <person name="Symeonidi A."/>
            <person name="Radhakrishnan G.V."/>
            <person name="Van Nieuwerburgh F."/>
            <person name="Deforce D."/>
            <person name="Chang C."/>
            <person name="Karol K.G."/>
            <person name="Hedrich R."/>
            <person name="Ulvskov P."/>
            <person name="Glockner G."/>
            <person name="Delwiche C.F."/>
            <person name="Petrasek J."/>
            <person name="Van de Peer Y."/>
            <person name="Friml J."/>
            <person name="Beilby M."/>
            <person name="Dolan L."/>
            <person name="Kohara Y."/>
            <person name="Sugano S."/>
            <person name="Fujiyama A."/>
            <person name="Delaux P.-M."/>
            <person name="Quint M."/>
            <person name="TheiBen G."/>
            <person name="Hagemann M."/>
            <person name="Harholt J."/>
            <person name="Dunand C."/>
            <person name="Zachgo S."/>
            <person name="Langdale J."/>
            <person name="Maumus F."/>
            <person name="Straeten D.V.D."/>
            <person name="Gould S.B."/>
            <person name="Rensing S.A."/>
        </authorList>
    </citation>
    <scope>NUCLEOTIDE SEQUENCE [LARGE SCALE GENOMIC DNA]</scope>
    <source>
        <strain evidence="10 11">S276</strain>
    </source>
</reference>
<dbReference type="FunFam" id="1.10.340.70:FF:000001">
    <property type="entry name" value="Retrovirus-related Pol polyprotein from transposon gypsy-like Protein"/>
    <property type="match status" value="1"/>
</dbReference>
<evidence type="ECO:0000256" key="8">
    <source>
        <dbReference type="SAM" id="MobiDB-lite"/>
    </source>
</evidence>
<gene>
    <name evidence="10" type="ORF">CBR_g39117</name>
</gene>
<dbReference type="Pfam" id="PF17919">
    <property type="entry name" value="RT_RNaseH_2"/>
    <property type="match status" value="1"/>
</dbReference>
<feature type="region of interest" description="Disordered" evidence="8">
    <location>
        <begin position="751"/>
        <end position="830"/>
    </location>
</feature>
<keyword evidence="6" id="KW-0378">Hydrolase</keyword>
<accession>A0A388LR46</accession>
<dbReference type="Pfam" id="PF00665">
    <property type="entry name" value="rve"/>
    <property type="match status" value="1"/>
</dbReference>
<dbReference type="GO" id="GO:0003676">
    <property type="term" value="F:nucleic acid binding"/>
    <property type="evidence" value="ECO:0007669"/>
    <property type="project" value="InterPro"/>
</dbReference>
<dbReference type="InterPro" id="IPR043502">
    <property type="entry name" value="DNA/RNA_pol_sf"/>
</dbReference>
<feature type="region of interest" description="Disordered" evidence="8">
    <location>
        <begin position="1394"/>
        <end position="1567"/>
    </location>
</feature>
<keyword evidence="5" id="KW-0064">Aspartyl protease</keyword>
<feature type="region of interest" description="Disordered" evidence="8">
    <location>
        <begin position="870"/>
        <end position="906"/>
    </location>
</feature>
<keyword evidence="2" id="KW-0808">Transferase</keyword>
<evidence type="ECO:0000259" key="9">
    <source>
        <dbReference type="PROSITE" id="PS50994"/>
    </source>
</evidence>
<dbReference type="Pfam" id="PF17921">
    <property type="entry name" value="Integrase_H2C2"/>
    <property type="match status" value="1"/>
</dbReference>
<evidence type="ECO:0000313" key="10">
    <source>
        <dbReference type="EMBL" id="GBG84739.1"/>
    </source>
</evidence>
<evidence type="ECO:0000256" key="4">
    <source>
        <dbReference type="ARBA" id="ARBA00022722"/>
    </source>
</evidence>
<feature type="region of interest" description="Disordered" evidence="8">
    <location>
        <begin position="175"/>
        <end position="194"/>
    </location>
</feature>
<dbReference type="GO" id="GO:0015074">
    <property type="term" value="P:DNA integration"/>
    <property type="evidence" value="ECO:0007669"/>
    <property type="project" value="InterPro"/>
</dbReference>
<protein>
    <recommendedName>
        <fullName evidence="9">Integrase catalytic domain-containing protein</fullName>
    </recommendedName>
</protein>
<evidence type="ECO:0000256" key="1">
    <source>
        <dbReference type="ARBA" id="ARBA00022670"/>
    </source>
</evidence>
<keyword evidence="7" id="KW-0511">Multifunctional enzyme</keyword>
<sequence length="2627" mass="298967">MQARIEGTKKFCTGAIEGAKLVVLKEEEWRTATMVRTQARVFEDAGEDENRKAQKKYCVYKYIRVGQNLGERFRGNHMLKCLFCGHEFQGNQFMVGRHFRQGKGCLTVTDEALVDIHYNTDYKLDGKILERMRRFEELHSPQPAMDLRRDEGRVGQVRDDEDVIDVDNVVEEGARVGPSKKDRGKGVVCEPGGQQGQYFKDAQVSARAQAHVGTDEAGPSTGKRKEREEGARPGAWKRLRQNTIKESYCSQWQMEFEKKWLRFVYSQRLAFNIFQSKPWLDVVRHFRELLGPVKVLWSSEIEIADIETVVRTADDVAADLAEVRAPFYVTGATIMSDGRKSRDAKPIVNFLAGGSRGLMLVRTMNREGERDQASDVLAGWIKVFDDFPPRWVNAICTDSASAYVAAANMLQGPEQRPEHRRIMWLPCAVHVCNKILSDIGCSSSWTKDIIMRGRAVVCFIMEHDAARYIFKRESTQMGLIYPCETGFASVFAMMERLLAVRSALERTVDSDSWGMVPWDRSVRHLSRWVRWEVLHGPWWDSMTILFRIMEPVYNLLRRLDRGGLHMSRFVQWTQDVTREATQEVRVLPPDFAHFIVQKVQARCAYILEPAHAATHLLCPSRRGLRYYEGVVSDYDASLVREAEVYILSQTGFDVASPKYETALRSCCAPQLQVIALRVMYMWTCSSPAERNWAAHEGVQTKKRNRLKFEKVANLVEISANVLLLSPQRACCGFALPWTLDKSLLDVEASIGTRPSSKGTDDRRTQEELECQSRSWQRDPCGSRAPPGEVADVFGTRDAALRPYPRDDDCHSDYEGWEQEDERAGPTAATTAAQEVYEWSDPEDVRRRSGGDDFFGGVDLEGERLHRLVKSPRQRLEERLAGGPSLVQGDERDREGSTGGDGGALAAGGGGVEVAAAVGRDALGDFGEEWMPAGGGRGFSEFSDLGMPHGESESRGTSVSACRPYWDKSAPYVRDRRDGDRKETPQTLVVRTAVGPVVPYQVSFLVDPGRRAHDGGPVTERRVDRGTCAPPVPTFAPSWERPQIRYVATPRGSLPFGCMTAEEWEAHDRMDLTETDRRCFRRPPQAGRLPHMQGLSSHPRAGYGITEYLEKWELHASRSQWSEEKIIENFLFNVDPSLGREVKEARPKDGKWTTYKKSLVELYKLEDNKYSIKDLETMAQDEDESVRAFRMRFQKIFDVLMKKGKISEVERCTIFIGHLSKGRQKSILRDLPRDRLDFSEVLKLAIKAEADDYKDLVWRGMRRCDFSLYKEYATDRCPDFKDYPWSEKNEAVAEEVKEIRDMVKGLTRQVNEIVTATGATTYREKPRGPYSLRWDRRNNDPWKSIEDRNPRTLTDYRTRGRERDDESWRRKDDEIDRDRRDRELFERARRLDNYPRSPRYEADRGRGDSRGRWETEQSRRDGYRDDRYERSDRDGYRDDRYERSGRDGYRGSRYEREDRDWERQDGSRGRFERGGDAKEQRDETRGWYNRGDRGDESQGRYNSGDRRDDSRGRYDQGGFGGDRRNDPRGRNERGGYGVSSEPYPKSPDPKVARSSISRGTDDRASTPRNSCVYCRGENHIKRDCPDLKRAIEEGLVVLDDRKYVKWADDLGDVSMFPSMKENVEARRKKTSKGMEPVRSPSIKIIFKEDIATTPIRVAATKSARGSTSKKTDTDYVMTEKDGQRVDGEEVILSPRKRGVKKFLMKSSLDEIDTCSILEYLAASKLARDELQMITRKTRIPLSEEGQGAPKAEASTVAVTGVTARADRMATVLLDGMEGVPPDKFYILGSGAVETIINEEAVLEAVIDNDSEAVIIDEDLAVQVGLGLDRSYLFEIETADGRKQQITGVCHKAVIEVQGVRVTLPVFAVKNCSSDLLLGRTWLSHVHAVTIERPDGSQTLSIKKPDGTGVMIETVEPRDPRNRATLAVGARPSDLIKSLPISSRAVRFREKKYGPLLTEEEGRMEEVEDLGSYDEIPLDTRDRHLTAMHTPLGLIQMMVVPMGWTNGVAVFQRAMVAVLKDFIPDKVEVFLDDFPIKGPVDRDETEVVSGVRRFVKQHLTDICAELEQLDDANLTVSGTKSRWAVSTIKILGFICDSRGCRADPAKLDKLLNWPSPLHSPTEVRQFLGVVGYWRIFIRGYAEKAEPLRLLLRKTEKFYWDSSQELAMRELKDEFKEGGRVLGVPFFDDETERPFIVSTDAGSCLVGGLLSQNDAGGKERPLRFESRTLNTAERNYSQFKKKVLAVLRPVGSGMPLRVVCDPEERQTIVAELHDGGVGGHMGVKGTYEKIRRLYWWEGQYKDVERYCMTCEECQKRALVKYKEPLHPSYPTRPRQKVHIDLVKMPRGVGNMNYVVNIRDDFTGFVDGRPIRSKATKEVKSFVLEYLSRYGCVSKIVMDKGAEFLADEVQSVFRKAGARVSIATAYHPQSNSPVERGHQTLIASLSKWCKGKDSDWPRYFRYAIWADNVTVRASTGYPLYTLWFGRHCPLPIEFHVDSWTTVDWAWEMSREELLAARTRQIAYGLEDNLMTAAGRLAVERDKGKERWDKNVRIRKERVSVGDMVLLYDAALEKTWTGKLANRWMGPYRVVEALDRGLRVTLLNGITLLVAEDLGSGRGEVTGAVAHGFSER</sequence>
<keyword evidence="6" id="KW-0255">Endonuclease</keyword>
<evidence type="ECO:0000256" key="6">
    <source>
        <dbReference type="ARBA" id="ARBA00022759"/>
    </source>
</evidence>
<dbReference type="GO" id="GO:0006508">
    <property type="term" value="P:proteolysis"/>
    <property type="evidence" value="ECO:0007669"/>
    <property type="project" value="UniProtKB-KW"/>
</dbReference>
<dbReference type="Gene3D" id="3.10.10.10">
    <property type="entry name" value="HIV Type 1 Reverse Transcriptase, subunit A, domain 1"/>
    <property type="match status" value="1"/>
</dbReference>
<dbReference type="InterPro" id="IPR000477">
    <property type="entry name" value="RT_dom"/>
</dbReference>
<proteinExistence type="predicted"/>
<dbReference type="PANTHER" id="PTHR37984:SF5">
    <property type="entry name" value="PROTEIN NYNRIN-LIKE"/>
    <property type="match status" value="1"/>
</dbReference>
<dbReference type="CDD" id="cd01647">
    <property type="entry name" value="RT_LTR"/>
    <property type="match status" value="1"/>
</dbReference>
<dbReference type="InterPro" id="IPR043128">
    <property type="entry name" value="Rev_trsase/Diguanyl_cyclase"/>
</dbReference>